<name>A0A1C6RH08_9ACTN</name>
<dbReference type="RefSeq" id="WP_091638485.1">
    <property type="nucleotide sequence ID" value="NZ_FMHW01000001.1"/>
</dbReference>
<proteinExistence type="predicted"/>
<evidence type="ECO:0000313" key="2">
    <source>
        <dbReference type="Proteomes" id="UP000198959"/>
    </source>
</evidence>
<dbReference type="OrthoDB" id="10000088at2"/>
<protein>
    <submittedName>
        <fullName evidence="1">Uncharacterized protein</fullName>
    </submittedName>
</protein>
<keyword evidence="2" id="KW-1185">Reference proteome</keyword>
<evidence type="ECO:0000313" key="1">
    <source>
        <dbReference type="EMBL" id="SCL16457.1"/>
    </source>
</evidence>
<sequence length="99" mass="10485">MAAPTALELMCTCGHVRACHRAGLKWGEKSWEGCRHCTTCATFTAGAAPAPVPGPEVLTAYESYACRACGARYSRPYGDHECGPLTPVTVTITVRAGVR</sequence>
<organism evidence="1 2">
    <name type="scientific">Micromonospora pallida</name>
    <dbReference type="NCBI Taxonomy" id="145854"/>
    <lineage>
        <taxon>Bacteria</taxon>
        <taxon>Bacillati</taxon>
        <taxon>Actinomycetota</taxon>
        <taxon>Actinomycetes</taxon>
        <taxon>Micromonosporales</taxon>
        <taxon>Micromonosporaceae</taxon>
        <taxon>Micromonospora</taxon>
    </lineage>
</organism>
<accession>A0A1C6RH08</accession>
<dbReference type="Proteomes" id="UP000198959">
    <property type="component" value="Unassembled WGS sequence"/>
</dbReference>
<gene>
    <name evidence="1" type="ORF">GA0074692_0034</name>
</gene>
<dbReference type="STRING" id="145854.GA0074692_0034"/>
<dbReference type="EMBL" id="FMHW01000001">
    <property type="protein sequence ID" value="SCL16457.1"/>
    <property type="molecule type" value="Genomic_DNA"/>
</dbReference>
<dbReference type="AlphaFoldDB" id="A0A1C6RH08"/>
<reference evidence="2" key="1">
    <citation type="submission" date="2016-06" db="EMBL/GenBank/DDBJ databases">
        <authorList>
            <person name="Varghese N."/>
            <person name="Submissions Spin"/>
        </authorList>
    </citation>
    <scope>NUCLEOTIDE SEQUENCE [LARGE SCALE GENOMIC DNA]</scope>
    <source>
        <strain evidence="2">DSM 43817</strain>
    </source>
</reference>